<accession>A0AA35X3S6</accession>
<keyword evidence="5" id="KW-1185">Reference proteome</keyword>
<feature type="region of interest" description="Disordered" evidence="2">
    <location>
        <begin position="131"/>
        <end position="152"/>
    </location>
</feature>
<evidence type="ECO:0000313" key="5">
    <source>
        <dbReference type="Proteomes" id="UP001174909"/>
    </source>
</evidence>
<evidence type="ECO:0000256" key="1">
    <source>
        <dbReference type="PROSITE-ProRule" id="PRU00043"/>
    </source>
</evidence>
<dbReference type="InterPro" id="IPR015919">
    <property type="entry name" value="Cadherin-like_sf"/>
</dbReference>
<protein>
    <recommendedName>
        <fullName evidence="3">Cadherin domain-containing protein</fullName>
    </recommendedName>
</protein>
<comment type="caution">
    <text evidence="4">The sequence shown here is derived from an EMBL/GenBank/DDBJ whole genome shotgun (WGS) entry which is preliminary data.</text>
</comment>
<organism evidence="4 5">
    <name type="scientific">Geodia barretti</name>
    <name type="common">Barrett's horny sponge</name>
    <dbReference type="NCBI Taxonomy" id="519541"/>
    <lineage>
        <taxon>Eukaryota</taxon>
        <taxon>Metazoa</taxon>
        <taxon>Porifera</taxon>
        <taxon>Demospongiae</taxon>
        <taxon>Heteroscleromorpha</taxon>
        <taxon>Tetractinellida</taxon>
        <taxon>Astrophorina</taxon>
        <taxon>Geodiidae</taxon>
        <taxon>Geodia</taxon>
    </lineage>
</organism>
<dbReference type="PROSITE" id="PS50268">
    <property type="entry name" value="CADHERIN_2"/>
    <property type="match status" value="1"/>
</dbReference>
<gene>
    <name evidence="4" type="ORF">GBAR_LOCUS23900</name>
</gene>
<dbReference type="Gene3D" id="2.60.40.60">
    <property type="entry name" value="Cadherins"/>
    <property type="match status" value="1"/>
</dbReference>
<dbReference type="GO" id="GO:0005509">
    <property type="term" value="F:calcium ion binding"/>
    <property type="evidence" value="ECO:0007669"/>
    <property type="project" value="UniProtKB-UniRule"/>
</dbReference>
<dbReference type="AlphaFoldDB" id="A0AA35X3S6"/>
<evidence type="ECO:0000313" key="4">
    <source>
        <dbReference type="EMBL" id="CAI8043074.1"/>
    </source>
</evidence>
<dbReference type="SUPFAM" id="SSF49313">
    <property type="entry name" value="Cadherin-like"/>
    <property type="match status" value="1"/>
</dbReference>
<dbReference type="GO" id="GO:0016020">
    <property type="term" value="C:membrane"/>
    <property type="evidence" value="ECO:0007669"/>
    <property type="project" value="InterPro"/>
</dbReference>
<keyword evidence="1" id="KW-0106">Calcium</keyword>
<reference evidence="4" key="1">
    <citation type="submission" date="2023-03" db="EMBL/GenBank/DDBJ databases">
        <authorList>
            <person name="Steffen K."/>
            <person name="Cardenas P."/>
        </authorList>
    </citation>
    <scope>NUCLEOTIDE SEQUENCE</scope>
</reference>
<proteinExistence type="predicted"/>
<dbReference type="Pfam" id="PF00028">
    <property type="entry name" value="Cadherin"/>
    <property type="match status" value="1"/>
</dbReference>
<evidence type="ECO:0000259" key="3">
    <source>
        <dbReference type="PROSITE" id="PS50268"/>
    </source>
</evidence>
<evidence type="ECO:0000256" key="2">
    <source>
        <dbReference type="SAM" id="MobiDB-lite"/>
    </source>
</evidence>
<feature type="domain" description="Cadherin" evidence="3">
    <location>
        <begin position="2"/>
        <end position="107"/>
    </location>
</feature>
<dbReference type="EMBL" id="CASHTH010003297">
    <property type="protein sequence ID" value="CAI8043074.1"/>
    <property type="molecule type" value="Genomic_DNA"/>
</dbReference>
<dbReference type="CDD" id="cd11304">
    <property type="entry name" value="Cadherin_repeat"/>
    <property type="match status" value="1"/>
</dbReference>
<name>A0AA35X3S6_GEOBA</name>
<dbReference type="InterPro" id="IPR002126">
    <property type="entry name" value="Cadherin-like_dom"/>
</dbReference>
<dbReference type="GO" id="GO:0007156">
    <property type="term" value="P:homophilic cell adhesion via plasma membrane adhesion molecules"/>
    <property type="evidence" value="ECO:0007669"/>
    <property type="project" value="InterPro"/>
</dbReference>
<sequence length="152" mass="15667">MTVAENTPRGVTLGSYAATDADGDTVTYSLSGTNAKSFHIDGYGNLKTLESLDYDSNTPCSVGGCSVTVVASDANAASGEPANGHNGPTEAAVIITVSPSRTRSARLALLRRTRFLGTTMGDAMTALGNTKESISADVPERPADLPNAMGRR</sequence>
<dbReference type="Proteomes" id="UP001174909">
    <property type="component" value="Unassembled WGS sequence"/>
</dbReference>